<dbReference type="InterPro" id="IPR011001">
    <property type="entry name" value="Saposin-like"/>
</dbReference>
<evidence type="ECO:0000256" key="1">
    <source>
        <dbReference type="ARBA" id="ARBA00023157"/>
    </source>
</evidence>
<feature type="domain" description="Saposin B-type" evidence="3">
    <location>
        <begin position="24"/>
        <end position="110"/>
    </location>
</feature>
<feature type="signal peptide" evidence="2">
    <location>
        <begin position="1"/>
        <end position="19"/>
    </location>
</feature>
<keyword evidence="4" id="KW-1185">Reference proteome</keyword>
<accession>A0A914VTL3</accession>
<feature type="domain" description="Saposin B-type" evidence="3">
    <location>
        <begin position="220"/>
        <end position="306"/>
    </location>
</feature>
<evidence type="ECO:0000259" key="3">
    <source>
        <dbReference type="PROSITE" id="PS50015"/>
    </source>
</evidence>
<dbReference type="PANTHER" id="PTHR11480">
    <property type="entry name" value="SAPOSIN-RELATED"/>
    <property type="match status" value="1"/>
</dbReference>
<evidence type="ECO:0000313" key="4">
    <source>
        <dbReference type="Proteomes" id="UP000887566"/>
    </source>
</evidence>
<feature type="domain" description="Saposin B-type" evidence="3">
    <location>
        <begin position="319"/>
        <end position="401"/>
    </location>
</feature>
<dbReference type="SMART" id="SM00741">
    <property type="entry name" value="SapB"/>
    <property type="match status" value="4"/>
</dbReference>
<dbReference type="PROSITE" id="PS50015">
    <property type="entry name" value="SAP_B"/>
    <property type="match status" value="4"/>
</dbReference>
<dbReference type="InterPro" id="IPR008139">
    <property type="entry name" value="SaposinB_dom"/>
</dbReference>
<dbReference type="AlphaFoldDB" id="A0A914VTL3"/>
<reference evidence="5" key="1">
    <citation type="submission" date="2022-11" db="UniProtKB">
        <authorList>
            <consortium name="WormBaseParasite"/>
        </authorList>
    </citation>
    <scope>IDENTIFICATION</scope>
</reference>
<protein>
    <submittedName>
        <fullName evidence="5">Saposin B-type domain-containing protein</fullName>
    </submittedName>
</protein>
<feature type="domain" description="Saposin B-type" evidence="3">
    <location>
        <begin position="124"/>
        <end position="213"/>
    </location>
</feature>
<keyword evidence="1" id="KW-1015">Disulfide bond</keyword>
<proteinExistence type="predicted"/>
<keyword evidence="2" id="KW-0732">Signal</keyword>
<dbReference type="Gene3D" id="1.10.225.10">
    <property type="entry name" value="Saposin-like"/>
    <property type="match status" value="4"/>
</dbReference>
<dbReference type="InterPro" id="IPR051428">
    <property type="entry name" value="Sphingo_Act-Surfact_Prot"/>
</dbReference>
<dbReference type="WBParaSite" id="PSAMB.scaffold2472size22988.g17923.t1">
    <property type="protein sequence ID" value="PSAMB.scaffold2472size22988.g17923.t1"/>
    <property type="gene ID" value="PSAMB.scaffold2472size22988.g17923"/>
</dbReference>
<evidence type="ECO:0000313" key="5">
    <source>
        <dbReference type="WBParaSite" id="PSAMB.scaffold2472size22988.g17923.t1"/>
    </source>
</evidence>
<sequence length="401" mass="44883">MNGVLYLAVVVAAFGSGLAQTHPPPDPCRTCQIIINIAYHHFNNTVNDKPGLLTQLQLECQKLAQYEGAQASADCTRIVNANIDTIYNDLHAQKSPQQTCMDIKECPAPTGGAPVLKRQKRQQPHSACATCQIIIAIAKRHFNNSFTDQNALKTLLDAECQCLTQHGYTQTEANDCQSLIDTNMYAIFRELQNNPTALPQKICQDLGQCTMVKRQKRQQHTDVCHICEIVVNLARHYFNNNITDEKALLSVLLSECHSLTQIYGLQAYLQCNQLVNSNIDRIFADMSTQKTGTQTCQDIKECPPTTTAPTVKREKRQNPQDQCRTCEIIINIAQYHFHNNINDQNALQQQLLIECQHLAQTEGPTASKNCINIVNANIAKIFADMKSGQSPRQTCVDIREC</sequence>
<feature type="chain" id="PRO_5037595766" evidence="2">
    <location>
        <begin position="20"/>
        <end position="401"/>
    </location>
</feature>
<evidence type="ECO:0000256" key="2">
    <source>
        <dbReference type="SAM" id="SignalP"/>
    </source>
</evidence>
<dbReference type="Proteomes" id="UP000887566">
    <property type="component" value="Unplaced"/>
</dbReference>
<organism evidence="4 5">
    <name type="scientific">Plectus sambesii</name>
    <dbReference type="NCBI Taxonomy" id="2011161"/>
    <lineage>
        <taxon>Eukaryota</taxon>
        <taxon>Metazoa</taxon>
        <taxon>Ecdysozoa</taxon>
        <taxon>Nematoda</taxon>
        <taxon>Chromadorea</taxon>
        <taxon>Plectida</taxon>
        <taxon>Plectina</taxon>
        <taxon>Plectoidea</taxon>
        <taxon>Plectidae</taxon>
        <taxon>Plectus</taxon>
    </lineage>
</organism>
<name>A0A914VTL3_9BILA</name>
<dbReference type="SUPFAM" id="SSF47862">
    <property type="entry name" value="Saposin"/>
    <property type="match status" value="3"/>
</dbReference>